<dbReference type="InterPro" id="IPR001905">
    <property type="entry name" value="Ammonium_transpt"/>
</dbReference>
<evidence type="ECO:0000256" key="6">
    <source>
        <dbReference type="ARBA" id="ARBA00023136"/>
    </source>
</evidence>
<feature type="transmembrane region" description="Helical" evidence="8">
    <location>
        <begin position="198"/>
        <end position="219"/>
    </location>
</feature>
<accession>E5Y789</accession>
<dbReference type="NCBIfam" id="TIGR00836">
    <property type="entry name" value="amt"/>
    <property type="match status" value="1"/>
</dbReference>
<dbReference type="eggNOG" id="COG0004">
    <property type="taxonomic scope" value="Bacteria"/>
</dbReference>
<dbReference type="GeneID" id="78085194"/>
<dbReference type="Pfam" id="PF00909">
    <property type="entry name" value="Ammonium_transp"/>
    <property type="match status" value="1"/>
</dbReference>
<reference evidence="10 11" key="1">
    <citation type="submission" date="2010-10" db="EMBL/GenBank/DDBJ databases">
        <authorList>
            <consortium name="The Broad Institute Genome Sequencing Platform"/>
            <person name="Ward D."/>
            <person name="Earl A."/>
            <person name="Feldgarden M."/>
            <person name="Young S.K."/>
            <person name="Gargeya S."/>
            <person name="Zeng Q."/>
            <person name="Alvarado L."/>
            <person name="Berlin A."/>
            <person name="Bochicchio J."/>
            <person name="Chapman S.B."/>
            <person name="Chen Z."/>
            <person name="Freedman E."/>
            <person name="Gellesch M."/>
            <person name="Goldberg J."/>
            <person name="Griggs A."/>
            <person name="Gujja S."/>
            <person name="Heilman E."/>
            <person name="Heiman D."/>
            <person name="Howarth C."/>
            <person name="Mehta T."/>
            <person name="Neiman D."/>
            <person name="Pearson M."/>
            <person name="Roberts A."/>
            <person name="Saif S."/>
            <person name="Shea T."/>
            <person name="Shenoy N."/>
            <person name="Sisk P."/>
            <person name="Stolte C."/>
            <person name="Sykes S."/>
            <person name="White J."/>
            <person name="Yandava C."/>
            <person name="Allen-Vercoe E."/>
            <person name="Sibley C."/>
            <person name="Ambrose C.E."/>
            <person name="Strauss J."/>
            <person name="Daigneault M."/>
            <person name="Haas B."/>
            <person name="Nusbaum C."/>
            <person name="Birren B."/>
        </authorList>
    </citation>
    <scope>NUCLEOTIDE SEQUENCE [LARGE SCALE GENOMIC DNA]</scope>
    <source>
        <strain evidence="10 11">3_1_6</strain>
    </source>
</reference>
<dbReference type="Proteomes" id="UP000006034">
    <property type="component" value="Unassembled WGS sequence"/>
</dbReference>
<dbReference type="Gene3D" id="1.10.3430.10">
    <property type="entry name" value="Ammonium transporter AmtB like domains"/>
    <property type="match status" value="1"/>
</dbReference>
<keyword evidence="5 8" id="KW-1133">Transmembrane helix</keyword>
<keyword evidence="4 8" id="KW-0812">Transmembrane</keyword>
<dbReference type="InterPro" id="IPR029020">
    <property type="entry name" value="Ammonium/urea_transptr"/>
</dbReference>
<sequence length="402" mass="41956">MNPADIAFIIICTGLVMLMTPGLALFYGGLVRSRNVLSTTMHSFITMGIVPVLWFVVGYSLAFGPDLGGIIGGFSHVLLRGVDMEGAGAASGIPPLLFMLFQCMFAVLTLALISGSYAERIHFPAMLLFSILWLLFVYCPMAHWVWGGGWMAKMGAVDFAGGAVVHMASAAGGLAAARTLGPRLGLGRKSFAPHNLPLTLLGGGILWFGWFGFNAGSALAANHLAVHAMVTTQMAAAAGVLGWLLVEWKHVGKPTSLGAASGALAGLVAITPAAGFVDIWASLVIGLVGGIVCYVGVLCKNRLGYDDALDVVGIHGVGGTWGALATGIFAVSSVNGVDGLLYGNPGQLWVQFVSVVGTWGFVYVASLIILRVVDTLVGLRVAPDPEIAGLDMNEHNERAYQI</sequence>
<feature type="transmembrane region" description="Helical" evidence="8">
    <location>
        <begin position="125"/>
        <end position="147"/>
    </location>
</feature>
<organism evidence="10 11">
    <name type="scientific">Bilophila wadsworthia (strain 3_1_6)</name>
    <dbReference type="NCBI Taxonomy" id="563192"/>
    <lineage>
        <taxon>Bacteria</taxon>
        <taxon>Pseudomonadati</taxon>
        <taxon>Thermodesulfobacteriota</taxon>
        <taxon>Desulfovibrionia</taxon>
        <taxon>Desulfovibrionales</taxon>
        <taxon>Desulfovibrionaceae</taxon>
        <taxon>Bilophila</taxon>
    </lineage>
</organism>
<name>E5Y789_BILW3</name>
<dbReference type="GO" id="GO:0008519">
    <property type="term" value="F:ammonium channel activity"/>
    <property type="evidence" value="ECO:0007669"/>
    <property type="project" value="InterPro"/>
</dbReference>
<dbReference type="RefSeq" id="WP_005027840.1">
    <property type="nucleotide sequence ID" value="NZ_KE150238.1"/>
</dbReference>
<keyword evidence="3 8" id="KW-0813">Transport</keyword>
<evidence type="ECO:0000256" key="5">
    <source>
        <dbReference type="ARBA" id="ARBA00022989"/>
    </source>
</evidence>
<evidence type="ECO:0000313" key="11">
    <source>
        <dbReference type="Proteomes" id="UP000006034"/>
    </source>
</evidence>
<feature type="transmembrane region" description="Helical" evidence="8">
    <location>
        <begin position="348"/>
        <end position="370"/>
    </location>
</feature>
<feature type="transmembrane region" description="Helical" evidence="8">
    <location>
        <begin position="280"/>
        <end position="299"/>
    </location>
</feature>
<keyword evidence="11" id="KW-1185">Reference proteome</keyword>
<dbReference type="SUPFAM" id="SSF111352">
    <property type="entry name" value="Ammonium transporter"/>
    <property type="match status" value="1"/>
</dbReference>
<comment type="subcellular location">
    <subcellularLocation>
        <location evidence="8">Cell membrane</location>
        <topology evidence="8">Multi-pass membrane protein</topology>
    </subcellularLocation>
    <subcellularLocation>
        <location evidence="1">Membrane</location>
        <topology evidence="1">Multi-pass membrane protein</topology>
    </subcellularLocation>
</comment>
<feature type="transmembrane region" description="Helical" evidence="8">
    <location>
        <begin position="93"/>
        <end position="113"/>
    </location>
</feature>
<dbReference type="InterPro" id="IPR024041">
    <property type="entry name" value="NH4_transpt_AmtB-like_dom"/>
</dbReference>
<feature type="transmembrane region" description="Helical" evidence="8">
    <location>
        <begin position="159"/>
        <end position="177"/>
    </location>
</feature>
<feature type="transmembrane region" description="Helical" evidence="8">
    <location>
        <begin position="225"/>
        <end position="245"/>
    </location>
</feature>
<evidence type="ECO:0000256" key="8">
    <source>
        <dbReference type="RuleBase" id="RU362002"/>
    </source>
</evidence>
<feature type="domain" description="Ammonium transporter AmtB-like" evidence="9">
    <location>
        <begin position="7"/>
        <end position="400"/>
    </location>
</feature>
<dbReference type="HOGENOM" id="CLU_000445_33_0_7"/>
<proteinExistence type="inferred from homology"/>
<evidence type="ECO:0000256" key="1">
    <source>
        <dbReference type="ARBA" id="ARBA00004141"/>
    </source>
</evidence>
<evidence type="ECO:0000256" key="7">
    <source>
        <dbReference type="ARBA" id="ARBA00023177"/>
    </source>
</evidence>
<dbReference type="AlphaFoldDB" id="E5Y789"/>
<gene>
    <name evidence="10" type="ORF">HMPREF0179_02053</name>
</gene>
<feature type="transmembrane region" description="Helical" evidence="8">
    <location>
        <begin position="311"/>
        <end position="336"/>
    </location>
</feature>
<evidence type="ECO:0000256" key="2">
    <source>
        <dbReference type="ARBA" id="ARBA00005887"/>
    </source>
</evidence>
<evidence type="ECO:0000313" key="10">
    <source>
        <dbReference type="EMBL" id="EFV44163.1"/>
    </source>
</evidence>
<dbReference type="STRING" id="563192.HMPREF0179_02053"/>
<comment type="caution">
    <text evidence="10">The sequence shown here is derived from an EMBL/GenBank/DDBJ whole genome shotgun (WGS) entry which is preliminary data.</text>
</comment>
<keyword evidence="7 8" id="KW-0924">Ammonia transport</keyword>
<dbReference type="OrthoDB" id="9814202at2"/>
<evidence type="ECO:0000256" key="4">
    <source>
        <dbReference type="ARBA" id="ARBA00022692"/>
    </source>
</evidence>
<feature type="transmembrane region" description="Helical" evidence="8">
    <location>
        <begin position="43"/>
        <end position="62"/>
    </location>
</feature>
<feature type="transmembrane region" description="Helical" evidence="8">
    <location>
        <begin position="6"/>
        <end position="31"/>
    </location>
</feature>
<dbReference type="PANTHER" id="PTHR43029:SF10">
    <property type="entry name" value="AMMONIUM TRANSPORTER MEP2"/>
    <property type="match status" value="1"/>
</dbReference>
<keyword evidence="6 8" id="KW-0472">Membrane</keyword>
<comment type="similarity">
    <text evidence="2 8">Belongs to the ammonia transporter channel (TC 1.A.11.2) family.</text>
</comment>
<reference evidence="10 11" key="2">
    <citation type="submission" date="2013-04" db="EMBL/GenBank/DDBJ databases">
        <title>The Genome Sequence of Bilophila wadsworthia 3_1_6.</title>
        <authorList>
            <consortium name="The Broad Institute Genomics Platform"/>
            <person name="Earl A."/>
            <person name="Ward D."/>
            <person name="Feldgarden M."/>
            <person name="Gevers D."/>
            <person name="Sibley C."/>
            <person name="Strauss J."/>
            <person name="Allen-Vercoe E."/>
            <person name="Walker B."/>
            <person name="Young S."/>
            <person name="Zeng Q."/>
            <person name="Gargeya S."/>
            <person name="Fitzgerald M."/>
            <person name="Haas B."/>
            <person name="Abouelleil A."/>
            <person name="Allen A.W."/>
            <person name="Alvarado L."/>
            <person name="Arachchi H.M."/>
            <person name="Berlin A.M."/>
            <person name="Chapman S.B."/>
            <person name="Gainer-Dewar J."/>
            <person name="Goldberg J."/>
            <person name="Griggs A."/>
            <person name="Gujja S."/>
            <person name="Hansen M."/>
            <person name="Howarth C."/>
            <person name="Imamovic A."/>
            <person name="Ireland A."/>
            <person name="Larimer J."/>
            <person name="McCowan C."/>
            <person name="Murphy C."/>
            <person name="Pearson M."/>
            <person name="Poon T.W."/>
            <person name="Priest M."/>
            <person name="Roberts A."/>
            <person name="Saif S."/>
            <person name="Shea T."/>
            <person name="Sisk P."/>
            <person name="Sykes S."/>
            <person name="Wortman J."/>
            <person name="Nusbaum C."/>
            <person name="Birren B."/>
        </authorList>
    </citation>
    <scope>NUCLEOTIDE SEQUENCE [LARGE SCALE GENOMIC DNA]</scope>
    <source>
        <strain evidence="10 11">3_1_6</strain>
    </source>
</reference>
<dbReference type="EMBL" id="ADCP02000001">
    <property type="protein sequence ID" value="EFV44163.1"/>
    <property type="molecule type" value="Genomic_DNA"/>
</dbReference>
<protein>
    <recommendedName>
        <fullName evidence="8">Ammonium transporter</fullName>
    </recommendedName>
</protein>
<dbReference type="GO" id="GO:0005886">
    <property type="term" value="C:plasma membrane"/>
    <property type="evidence" value="ECO:0007669"/>
    <property type="project" value="UniProtKB-SubCell"/>
</dbReference>
<feature type="transmembrane region" description="Helical" evidence="8">
    <location>
        <begin position="257"/>
        <end position="274"/>
    </location>
</feature>
<dbReference type="PANTHER" id="PTHR43029">
    <property type="entry name" value="AMMONIUM TRANSPORTER MEP2"/>
    <property type="match status" value="1"/>
</dbReference>
<evidence type="ECO:0000259" key="9">
    <source>
        <dbReference type="Pfam" id="PF00909"/>
    </source>
</evidence>
<evidence type="ECO:0000256" key="3">
    <source>
        <dbReference type="ARBA" id="ARBA00022448"/>
    </source>
</evidence>